<accession>A0ABV3IVE6</accession>
<comment type="caution">
    <text evidence="2">The sequence shown here is derived from an EMBL/GenBank/DDBJ whole genome shotgun (WGS) entry which is preliminary data.</text>
</comment>
<gene>
    <name evidence="2" type="ORF">AB0L03_16620</name>
</gene>
<evidence type="ECO:0000256" key="1">
    <source>
        <dbReference type="SAM" id="Phobius"/>
    </source>
</evidence>
<keyword evidence="1" id="KW-0812">Transmembrane</keyword>
<protein>
    <submittedName>
        <fullName evidence="2">Uncharacterized protein</fullName>
    </submittedName>
</protein>
<dbReference type="EMBL" id="JBFASG010000014">
    <property type="protein sequence ID" value="MEV4924445.1"/>
    <property type="molecule type" value="Genomic_DNA"/>
</dbReference>
<evidence type="ECO:0000313" key="3">
    <source>
        <dbReference type="Proteomes" id="UP001552479"/>
    </source>
</evidence>
<name>A0ABV3IVE6_9ACTN</name>
<sequence>MNLRPRTAAALIPALPTLLTLPLCAALTAAGILPWSVPLSVAIALALLTLVRRKRAH</sequence>
<keyword evidence="1" id="KW-1133">Transmembrane helix</keyword>
<feature type="transmembrane region" description="Helical" evidence="1">
    <location>
        <begin position="35"/>
        <end position="51"/>
    </location>
</feature>
<dbReference type="RefSeq" id="WP_366088445.1">
    <property type="nucleotide sequence ID" value="NZ_JBFASG010000014.1"/>
</dbReference>
<organism evidence="2 3">
    <name type="scientific">Streptomyces roseoverticillatus</name>
    <dbReference type="NCBI Taxonomy" id="66429"/>
    <lineage>
        <taxon>Bacteria</taxon>
        <taxon>Bacillati</taxon>
        <taxon>Actinomycetota</taxon>
        <taxon>Actinomycetes</taxon>
        <taxon>Kitasatosporales</taxon>
        <taxon>Streptomycetaceae</taxon>
        <taxon>Streptomyces</taxon>
    </lineage>
</organism>
<proteinExistence type="predicted"/>
<evidence type="ECO:0000313" key="2">
    <source>
        <dbReference type="EMBL" id="MEV4924445.1"/>
    </source>
</evidence>
<keyword evidence="3" id="KW-1185">Reference proteome</keyword>
<dbReference type="Proteomes" id="UP001552479">
    <property type="component" value="Unassembled WGS sequence"/>
</dbReference>
<reference evidence="2 3" key="1">
    <citation type="submission" date="2024-06" db="EMBL/GenBank/DDBJ databases">
        <title>The Natural Products Discovery Center: Release of the First 8490 Sequenced Strains for Exploring Actinobacteria Biosynthetic Diversity.</title>
        <authorList>
            <person name="Kalkreuter E."/>
            <person name="Kautsar S.A."/>
            <person name="Yang D."/>
            <person name="Bader C.D."/>
            <person name="Teijaro C.N."/>
            <person name="Fluegel L."/>
            <person name="Davis C.M."/>
            <person name="Simpson J.R."/>
            <person name="Lauterbach L."/>
            <person name="Steele A.D."/>
            <person name="Gui C."/>
            <person name="Meng S."/>
            <person name="Li G."/>
            <person name="Viehrig K."/>
            <person name="Ye F."/>
            <person name="Su P."/>
            <person name="Kiefer A.F."/>
            <person name="Nichols A."/>
            <person name="Cepeda A.J."/>
            <person name="Yan W."/>
            <person name="Fan B."/>
            <person name="Jiang Y."/>
            <person name="Adhikari A."/>
            <person name="Zheng C.-J."/>
            <person name="Schuster L."/>
            <person name="Cowan T.M."/>
            <person name="Smanski M.J."/>
            <person name="Chevrette M.G."/>
            <person name="De Carvalho L.P.S."/>
            <person name="Shen B."/>
        </authorList>
    </citation>
    <scope>NUCLEOTIDE SEQUENCE [LARGE SCALE GENOMIC DNA]</scope>
    <source>
        <strain evidence="2 3">NPDC053791</strain>
    </source>
</reference>
<keyword evidence="1" id="KW-0472">Membrane</keyword>